<protein>
    <recommendedName>
        <fullName evidence="1">F-box domain-containing protein</fullName>
    </recommendedName>
</protein>
<dbReference type="SUPFAM" id="SSF52047">
    <property type="entry name" value="RNI-like"/>
    <property type="match status" value="1"/>
</dbReference>
<gene>
    <name evidence="2" type="ORF">MCHLO_12086</name>
</gene>
<evidence type="ECO:0000313" key="3">
    <source>
        <dbReference type="Proteomes" id="UP000815677"/>
    </source>
</evidence>
<dbReference type="Gene3D" id="1.20.1280.50">
    <property type="match status" value="1"/>
</dbReference>
<organism evidence="2 3">
    <name type="scientific">Mycena chlorophos</name>
    <name type="common">Agaric fungus</name>
    <name type="synonym">Agaricus chlorophos</name>
    <dbReference type="NCBI Taxonomy" id="658473"/>
    <lineage>
        <taxon>Eukaryota</taxon>
        <taxon>Fungi</taxon>
        <taxon>Dikarya</taxon>
        <taxon>Basidiomycota</taxon>
        <taxon>Agaricomycotina</taxon>
        <taxon>Agaricomycetes</taxon>
        <taxon>Agaricomycetidae</taxon>
        <taxon>Agaricales</taxon>
        <taxon>Marasmiineae</taxon>
        <taxon>Mycenaceae</taxon>
        <taxon>Mycena</taxon>
    </lineage>
</organism>
<feature type="domain" description="F-box" evidence="1">
    <location>
        <begin position="86"/>
        <end position="142"/>
    </location>
</feature>
<evidence type="ECO:0000313" key="2">
    <source>
        <dbReference type="EMBL" id="GAT55305.1"/>
    </source>
</evidence>
<keyword evidence="3" id="KW-1185">Reference proteome</keyword>
<dbReference type="Pfam" id="PF12937">
    <property type="entry name" value="F-box-like"/>
    <property type="match status" value="1"/>
</dbReference>
<dbReference type="InterPro" id="IPR001810">
    <property type="entry name" value="F-box_dom"/>
</dbReference>
<evidence type="ECO:0000259" key="1">
    <source>
        <dbReference type="Pfam" id="PF12937"/>
    </source>
</evidence>
<accession>A0ABQ0LW58</accession>
<dbReference type="InterPro" id="IPR032675">
    <property type="entry name" value="LRR_dom_sf"/>
</dbReference>
<name>A0ABQ0LW58_MYCCL</name>
<dbReference type="EMBL" id="DF848968">
    <property type="protein sequence ID" value="GAT55305.1"/>
    <property type="molecule type" value="Genomic_DNA"/>
</dbReference>
<proteinExistence type="predicted"/>
<dbReference type="Proteomes" id="UP000815677">
    <property type="component" value="Unassembled WGS sequence"/>
</dbReference>
<sequence>MSTIRDLIASVEVELSITENEVAREKLEIALLHEKRARILLQPKPQVLSVDALIAEKRLSMRQWILQSDHLESFLYAHAEVGTRFRHLPNELLGEIFAYCVSLDLGAQLNEGYSLAIMLIAAVCHRWRAIALSMPRLWSNIAILPCEHWALETWDDGPDLELGDSSTLLARNIQAQSLLHLQRVGLHIPLAITLGINLSATNWLSNALLPILLGHSRRWEMVDLTLDTRYEFPFFQEEALQHDFSILHTLVINFYSGPARALVEFASFLHHLPILRDLTLHCSGGSCSFPLAFAPWAQLRLLSIKGSGCTALDIFLLLPELSLGAELRLEHIYMRGWDEVVLPEPGSQVKTSLGRLDLISCQGRFVHLLIEFLARTGRAPELRCFCYRNLSHYADPLPQITLFLSSLSCRLSELHLTVPADFVANTSPVLFEAFSSDCLKGLEVLSVSARSFSAVVVAHLAATAVSTVTTPSLPNLRALTFMFWGQQTPDLGPTLVAVRSKHPQLHEVRIVNPENEVDIAFETLSELQKNGVSVFISSEWP</sequence>
<reference evidence="2" key="1">
    <citation type="submission" date="2014-09" db="EMBL/GenBank/DDBJ databases">
        <title>Genome sequence of the luminous mushroom Mycena chlorophos for searching fungal bioluminescence genes.</title>
        <authorList>
            <person name="Tanaka Y."/>
            <person name="Kasuga D."/>
            <person name="Oba Y."/>
            <person name="Hase S."/>
            <person name="Sato K."/>
            <person name="Oba Y."/>
            <person name="Sakakibara Y."/>
        </authorList>
    </citation>
    <scope>NUCLEOTIDE SEQUENCE</scope>
</reference>
<dbReference type="Gene3D" id="3.80.10.10">
    <property type="entry name" value="Ribonuclease Inhibitor"/>
    <property type="match status" value="1"/>
</dbReference>